<dbReference type="InterPro" id="IPR023753">
    <property type="entry name" value="FAD/NAD-binding_dom"/>
</dbReference>
<dbReference type="RefSeq" id="WP_319843437.1">
    <property type="nucleotide sequence ID" value="NZ_JAXAFJ010000002.1"/>
</dbReference>
<evidence type="ECO:0000256" key="3">
    <source>
        <dbReference type="ARBA" id="ARBA00023002"/>
    </source>
</evidence>
<gene>
    <name evidence="5" type="ORF">SCD90_04500</name>
</gene>
<dbReference type="SUPFAM" id="SSF51905">
    <property type="entry name" value="FAD/NAD(P)-binding domain"/>
    <property type="match status" value="1"/>
</dbReference>
<keyword evidence="6" id="KW-1185">Reference proteome</keyword>
<dbReference type="Proteomes" id="UP001274321">
    <property type="component" value="Unassembled WGS sequence"/>
</dbReference>
<evidence type="ECO:0000313" key="5">
    <source>
        <dbReference type="EMBL" id="MDX6805316.1"/>
    </source>
</evidence>
<dbReference type="EMBL" id="JAXAFJ010000002">
    <property type="protein sequence ID" value="MDX6805316.1"/>
    <property type="molecule type" value="Genomic_DNA"/>
</dbReference>
<dbReference type="Gene3D" id="3.50.50.60">
    <property type="entry name" value="FAD/NAD(P)-binding domain"/>
    <property type="match status" value="2"/>
</dbReference>
<feature type="domain" description="FAD/NAD(P)-binding" evidence="4">
    <location>
        <begin position="18"/>
        <end position="288"/>
    </location>
</feature>
<evidence type="ECO:0000256" key="2">
    <source>
        <dbReference type="ARBA" id="ARBA00022630"/>
    </source>
</evidence>
<dbReference type="InterPro" id="IPR050097">
    <property type="entry name" value="Ferredoxin-NADP_redctase_2"/>
</dbReference>
<organism evidence="5 6">
    <name type="scientific">Terrihabitans rhizophilus</name>
    <dbReference type="NCBI Taxonomy" id="3092662"/>
    <lineage>
        <taxon>Bacteria</taxon>
        <taxon>Pseudomonadati</taxon>
        <taxon>Pseudomonadota</taxon>
        <taxon>Alphaproteobacteria</taxon>
        <taxon>Hyphomicrobiales</taxon>
        <taxon>Terrihabitans</taxon>
    </lineage>
</organism>
<reference evidence="5 6" key="1">
    <citation type="submission" date="2023-11" db="EMBL/GenBank/DDBJ databases">
        <authorList>
            <person name="Bao R."/>
        </authorList>
    </citation>
    <scope>NUCLEOTIDE SEQUENCE [LARGE SCALE GENOMIC DNA]</scope>
    <source>
        <strain evidence="5 6">PJ23</strain>
    </source>
</reference>
<evidence type="ECO:0000259" key="4">
    <source>
        <dbReference type="Pfam" id="PF07992"/>
    </source>
</evidence>
<name>A0ABU4RL60_9HYPH</name>
<accession>A0ABU4RL60</accession>
<protein>
    <recommendedName>
        <fullName evidence="1">Thioredoxin reductase</fullName>
    </recommendedName>
</protein>
<dbReference type="InterPro" id="IPR036188">
    <property type="entry name" value="FAD/NAD-bd_sf"/>
</dbReference>
<evidence type="ECO:0000256" key="1">
    <source>
        <dbReference type="ARBA" id="ARBA00018719"/>
    </source>
</evidence>
<keyword evidence="2" id="KW-0285">Flavoprotein</keyword>
<sequence length="302" mass="31439">MPVAGGSLEADGPEDLFDAAIIGAGPAGASCAIWLARLGCRAILIEAAGSPGGLLRETPFRNDWIATQPGATGFELAANLGVSLAAASVSTIMGRRVDAVDGGQGRFSVHLAGGQSVRARHVVLATGVQPVRGGLVPGESILIGPGRHVAEARFTGQRVAILGGGDNALENYAFIRTRGAAQVHVYARTLRGQRAAIAAAEPADLHVGTYDVDGLTLCVSGQRYDRLVVMYGWEPSPLPEMPAKLARDRRGFLDVHPHTCETRLAGLFAIGEVTRRNHPCVVTAMADGIVAAKTIQASVELT</sequence>
<evidence type="ECO:0000313" key="6">
    <source>
        <dbReference type="Proteomes" id="UP001274321"/>
    </source>
</evidence>
<keyword evidence="3" id="KW-0560">Oxidoreductase</keyword>
<dbReference type="PRINTS" id="PR00368">
    <property type="entry name" value="FADPNR"/>
</dbReference>
<comment type="caution">
    <text evidence="5">The sequence shown here is derived from an EMBL/GenBank/DDBJ whole genome shotgun (WGS) entry which is preliminary data.</text>
</comment>
<dbReference type="Pfam" id="PF07992">
    <property type="entry name" value="Pyr_redox_2"/>
    <property type="match status" value="1"/>
</dbReference>
<dbReference type="PANTHER" id="PTHR48105">
    <property type="entry name" value="THIOREDOXIN REDUCTASE 1-RELATED-RELATED"/>
    <property type="match status" value="1"/>
</dbReference>
<proteinExistence type="predicted"/>
<dbReference type="PRINTS" id="PR00469">
    <property type="entry name" value="PNDRDTASEII"/>
</dbReference>